<dbReference type="AlphaFoldDB" id="A0AA38BYV0"/>
<dbReference type="Proteomes" id="UP000824469">
    <property type="component" value="Unassembled WGS sequence"/>
</dbReference>
<accession>A0AA38BYV0</accession>
<feature type="non-terminal residue" evidence="2">
    <location>
        <position position="1"/>
    </location>
</feature>
<protein>
    <recommendedName>
        <fullName evidence="1">Retrovirus-related Pol polyprotein from transposon TNT 1-94-like beta-barrel domain-containing protein</fullName>
    </recommendedName>
</protein>
<reference evidence="2 3" key="1">
    <citation type="journal article" date="2021" name="Nat. Plants">
        <title>The Taxus genome provides insights into paclitaxel biosynthesis.</title>
        <authorList>
            <person name="Xiong X."/>
            <person name="Gou J."/>
            <person name="Liao Q."/>
            <person name="Li Y."/>
            <person name="Zhou Q."/>
            <person name="Bi G."/>
            <person name="Li C."/>
            <person name="Du R."/>
            <person name="Wang X."/>
            <person name="Sun T."/>
            <person name="Guo L."/>
            <person name="Liang H."/>
            <person name="Lu P."/>
            <person name="Wu Y."/>
            <person name="Zhang Z."/>
            <person name="Ro D.K."/>
            <person name="Shang Y."/>
            <person name="Huang S."/>
            <person name="Yan J."/>
        </authorList>
    </citation>
    <scope>NUCLEOTIDE SEQUENCE [LARGE SCALE GENOMIC DNA]</scope>
    <source>
        <strain evidence="2">Ta-2019</strain>
    </source>
</reference>
<sequence length="55" mass="5952">GKMKNGNTWLLKDVIHVPTLRRNLISAGKLGSDGCTVIFTVGSWKVTKGDLVVAR</sequence>
<keyword evidence="3" id="KW-1185">Reference proteome</keyword>
<name>A0AA38BYV0_TAXCH</name>
<proteinExistence type="predicted"/>
<feature type="non-terminal residue" evidence="2">
    <location>
        <position position="55"/>
    </location>
</feature>
<evidence type="ECO:0000259" key="1">
    <source>
        <dbReference type="Pfam" id="PF22936"/>
    </source>
</evidence>
<gene>
    <name evidence="2" type="ORF">KI387_033840</name>
</gene>
<dbReference type="Pfam" id="PF22936">
    <property type="entry name" value="Pol_BBD"/>
    <property type="match status" value="1"/>
</dbReference>
<evidence type="ECO:0000313" key="2">
    <source>
        <dbReference type="EMBL" id="KAH9289723.1"/>
    </source>
</evidence>
<organism evidence="2 3">
    <name type="scientific">Taxus chinensis</name>
    <name type="common">Chinese yew</name>
    <name type="synonym">Taxus wallichiana var. chinensis</name>
    <dbReference type="NCBI Taxonomy" id="29808"/>
    <lineage>
        <taxon>Eukaryota</taxon>
        <taxon>Viridiplantae</taxon>
        <taxon>Streptophyta</taxon>
        <taxon>Embryophyta</taxon>
        <taxon>Tracheophyta</taxon>
        <taxon>Spermatophyta</taxon>
        <taxon>Pinopsida</taxon>
        <taxon>Pinidae</taxon>
        <taxon>Conifers II</taxon>
        <taxon>Cupressales</taxon>
        <taxon>Taxaceae</taxon>
        <taxon>Taxus</taxon>
    </lineage>
</organism>
<evidence type="ECO:0000313" key="3">
    <source>
        <dbReference type="Proteomes" id="UP000824469"/>
    </source>
</evidence>
<dbReference type="EMBL" id="JAHRHJ020003813">
    <property type="protein sequence ID" value="KAH9289723.1"/>
    <property type="molecule type" value="Genomic_DNA"/>
</dbReference>
<comment type="caution">
    <text evidence="2">The sequence shown here is derived from an EMBL/GenBank/DDBJ whole genome shotgun (WGS) entry which is preliminary data.</text>
</comment>
<dbReference type="InterPro" id="IPR054722">
    <property type="entry name" value="PolX-like_BBD"/>
</dbReference>
<feature type="domain" description="Retrovirus-related Pol polyprotein from transposon TNT 1-94-like beta-barrel" evidence="1">
    <location>
        <begin position="2"/>
        <end position="35"/>
    </location>
</feature>